<dbReference type="EMBL" id="HE804045">
    <property type="protein sequence ID" value="CCH32961.1"/>
    <property type="molecule type" value="Genomic_DNA"/>
</dbReference>
<dbReference type="PATRIC" id="fig|1179773.3.peg.5738"/>
<dbReference type="HOGENOM" id="CLU_005511_0_0_11"/>
<sequence length="1090" mass="117638">MGGDVAGSVIAGGLTVQSVVVNVLGDGRHAATAHHDRYAATRRALESFHTEVLDREDELCSLLDALCGTGTYHVVEAPAFAGKTAFMVELCRRLNALGCPTAVFYIVDRYSNRSGDFLEAVIGQLIGVLRVDEEVAAAEKRSAQFARLWDAVAALGTAERPAVLLVDGLDEQLPIDAISPLLPVHVSGYAHVVVATRSLPDPRTATPPHHPLGASRFSLVHLIPSRHAKAQTENAKRHLEAFLASADPVREEIAALILVASAPLSRLDLADLLGLAVCQVAQHLYDVERCLLPIAIAPSGVGYQWAHAKYGEFVHDWIGAGGRARVGERIVKWATRHAAAGWPDTTPSFLLHGLHHFVRAHAATADKGLLTALVSHERRQRLLATFGHDGVFLDTIAVVRALTEKSGGQSTDDLELLFRLDLHHLLAVSYSPFLPEGMLRLLVLSGQADQAEGVAFATEERFRAVALAEVAEALADTGLLERARGLVDASWTCASMVDEHLQPVVLRSCVRAARKAGAKIPRLELDDYVRSRHAVSAEAGVLGEPGEHAAARVGLDALAERQRQHPDLGPREWADIDRIRRLLDGPDAGGSTGRLIDADGPAHDGDSALREADELLRELADNEDLLEDVSARLIRLGNTLLATGRVQDAAHVAQQMLTASRRYGHPFIDYNMHDLALALIEAGDLPGAREVVEANPNRAWRRIGAREVELAEATTGLAVPDCEDWPLSDQARLAVAMAAVNGTRNQALRLATDLIEGCAPADRWLGWDYALDAVEAFHRANDIGRGEAVLMQVKPLTRRAEALARLSFACRASDSPEADRLLNEAIEAAFRVRKGGDRLSTLHGVLRAAGPLPAAVRGMPRLVATFRRAVDDLGGAASVELSASTAVILWHARQDDHARAFALRALQATDDTTGPETRRVLCEALACAGEYDIALDLADGLHEFGYATIADVSATNGDLTIAVRAAEKAFEIADAITLSDDGLTGYLMDTMLRSGRPDLARHLYEKFDGDNGERLACTLFRAMTPSTHEADSLTSSRNVQLHTWRAAALVGWASAAHWPPDVRRRNLRQLKESATSPSHLHGHAELAARH</sequence>
<keyword evidence="2" id="KW-1185">Reference proteome</keyword>
<name>K0K3R6_SACES</name>
<dbReference type="Proteomes" id="UP000006281">
    <property type="component" value="Chromosome"/>
</dbReference>
<gene>
    <name evidence="1" type="ordered locus">BN6_57020</name>
</gene>
<accession>K0K3R6</accession>
<protein>
    <submittedName>
        <fullName evidence="1">Uncharacterized protein</fullName>
    </submittedName>
</protein>
<dbReference type="AlphaFoldDB" id="K0K3R6"/>
<reference evidence="1 2" key="1">
    <citation type="journal article" date="2012" name="BMC Genomics">
        <title>Complete genome sequence of Saccharothrix espanaensis DSM 44229T and comparison to the other completely sequenced Pseudonocardiaceae.</title>
        <authorList>
            <person name="Strobel T."/>
            <person name="Al-Dilaimi A."/>
            <person name="Blom J."/>
            <person name="Gessner A."/>
            <person name="Kalinowski J."/>
            <person name="Luzhetska M."/>
            <person name="Puhler A."/>
            <person name="Szczepanowski R."/>
            <person name="Bechthold A."/>
            <person name="Ruckert C."/>
        </authorList>
    </citation>
    <scope>NUCLEOTIDE SEQUENCE [LARGE SCALE GENOMIC DNA]</scope>
    <source>
        <strain evidence="2">ATCC 51144 / DSM 44229 / JCM 9112 / NBRC 15066 / NRRL 15764</strain>
    </source>
</reference>
<proteinExistence type="predicted"/>
<dbReference type="eggNOG" id="COG3903">
    <property type="taxonomic scope" value="Bacteria"/>
</dbReference>
<evidence type="ECO:0000313" key="1">
    <source>
        <dbReference type="EMBL" id="CCH32961.1"/>
    </source>
</evidence>
<dbReference type="STRING" id="1179773.BN6_57020"/>
<evidence type="ECO:0000313" key="2">
    <source>
        <dbReference type="Proteomes" id="UP000006281"/>
    </source>
</evidence>
<dbReference type="KEGG" id="sesp:BN6_57020"/>
<organism evidence="1 2">
    <name type="scientific">Saccharothrix espanaensis (strain ATCC 51144 / DSM 44229 / JCM 9112 / NBRC 15066 / NRRL 15764)</name>
    <dbReference type="NCBI Taxonomy" id="1179773"/>
    <lineage>
        <taxon>Bacteria</taxon>
        <taxon>Bacillati</taxon>
        <taxon>Actinomycetota</taxon>
        <taxon>Actinomycetes</taxon>
        <taxon>Pseudonocardiales</taxon>
        <taxon>Pseudonocardiaceae</taxon>
        <taxon>Saccharothrix</taxon>
    </lineage>
</organism>